<keyword evidence="4" id="KW-1185">Reference proteome</keyword>
<dbReference type="Pfam" id="PF13041">
    <property type="entry name" value="PPR_2"/>
    <property type="match status" value="2"/>
</dbReference>
<evidence type="ECO:0000256" key="1">
    <source>
        <dbReference type="ARBA" id="ARBA00022737"/>
    </source>
</evidence>
<dbReference type="Gene3D" id="1.25.40.10">
    <property type="entry name" value="Tetratricopeptide repeat domain"/>
    <property type="match status" value="3"/>
</dbReference>
<dbReference type="AlphaFoldDB" id="A0A5P1FPF6"/>
<sequence length="454" mass="50423">MHPPQSLSPLLSSPSLILQNLKKLISVGSFEQALSLFNHLHSSNLHFQISPSILPSLLKASSSNLPFTLQLHSLLLKSNLVIHPPTLNSLLYTYSKHSDAVSARKLFDEMPLIRDPITWGSMISSYSQNGYFLESLKIFKEMSLVGLEPKPELIAAVVSACSWRGNLSLGRAIHGRVVIGSVSDECVLLGTSLIDMYMKFWDLDSGLRVFGLMFERNVVSWTAVINGCVSCGNYNLAIDHLRRMRIEGVEPNRATMVSALQPCGELGALKLGKEIHGCVFKHGFDLDSKVTGAMINMYSRCVGGIKLAYLIFERAKERDTITWSSMLAATSMIGDYGKTFELFQRMRRDGVEPNSITMLAIIDACIGLASLDHGLSVLSYSVKYGLISDVKVHGRFEIAEELSRELIDLEPKNAASYALVSMVYADEQNWDGVKEIRRVMRERGLRKNLGCSRI</sequence>
<dbReference type="InterPro" id="IPR046960">
    <property type="entry name" value="PPR_At4g14850-like_plant"/>
</dbReference>
<dbReference type="EMBL" id="CM007381">
    <property type="protein sequence ID" value="ONK78859.1"/>
    <property type="molecule type" value="Genomic_DNA"/>
</dbReference>
<dbReference type="GO" id="GO:0009451">
    <property type="term" value="P:RNA modification"/>
    <property type="evidence" value="ECO:0007669"/>
    <property type="project" value="InterPro"/>
</dbReference>
<evidence type="ECO:0000313" key="4">
    <source>
        <dbReference type="Proteomes" id="UP000243459"/>
    </source>
</evidence>
<feature type="repeat" description="PPR" evidence="2">
    <location>
        <begin position="319"/>
        <end position="353"/>
    </location>
</feature>
<evidence type="ECO:0008006" key="5">
    <source>
        <dbReference type="Google" id="ProtNLM"/>
    </source>
</evidence>
<proteinExistence type="predicted"/>
<dbReference type="Proteomes" id="UP000243459">
    <property type="component" value="Chromosome 1"/>
</dbReference>
<dbReference type="PROSITE" id="PS51375">
    <property type="entry name" value="PPR"/>
    <property type="match status" value="3"/>
</dbReference>
<evidence type="ECO:0000313" key="3">
    <source>
        <dbReference type="EMBL" id="ONK78859.1"/>
    </source>
</evidence>
<accession>A0A5P1FPF6</accession>
<keyword evidence="1" id="KW-0677">Repeat</keyword>
<dbReference type="InterPro" id="IPR046848">
    <property type="entry name" value="E_motif"/>
</dbReference>
<evidence type="ECO:0000256" key="2">
    <source>
        <dbReference type="PROSITE-ProRule" id="PRU00708"/>
    </source>
</evidence>
<reference evidence="4" key="1">
    <citation type="journal article" date="2017" name="Nat. Commun.">
        <title>The asparagus genome sheds light on the origin and evolution of a young Y chromosome.</title>
        <authorList>
            <person name="Harkess A."/>
            <person name="Zhou J."/>
            <person name="Xu C."/>
            <person name="Bowers J.E."/>
            <person name="Van der Hulst R."/>
            <person name="Ayyampalayam S."/>
            <person name="Mercati F."/>
            <person name="Riccardi P."/>
            <person name="McKain M.R."/>
            <person name="Kakrana A."/>
            <person name="Tang H."/>
            <person name="Ray J."/>
            <person name="Groenendijk J."/>
            <person name="Arikit S."/>
            <person name="Mathioni S.M."/>
            <person name="Nakano M."/>
            <person name="Shan H."/>
            <person name="Telgmann-Rauber A."/>
            <person name="Kanno A."/>
            <person name="Yue Z."/>
            <person name="Chen H."/>
            <person name="Li W."/>
            <person name="Chen Y."/>
            <person name="Xu X."/>
            <person name="Zhang Y."/>
            <person name="Luo S."/>
            <person name="Chen H."/>
            <person name="Gao J."/>
            <person name="Mao Z."/>
            <person name="Pires J.C."/>
            <person name="Luo M."/>
            <person name="Kudrna D."/>
            <person name="Wing R.A."/>
            <person name="Meyers B.C."/>
            <person name="Yi K."/>
            <person name="Kong H."/>
            <person name="Lavrijsen P."/>
            <person name="Sunseri F."/>
            <person name="Falavigna A."/>
            <person name="Ye Y."/>
            <person name="Leebens-Mack J.H."/>
            <person name="Chen G."/>
        </authorList>
    </citation>
    <scope>NUCLEOTIDE SEQUENCE [LARGE SCALE GENOMIC DNA]</scope>
    <source>
        <strain evidence="4">cv. DH0086</strain>
    </source>
</reference>
<dbReference type="Pfam" id="PF20431">
    <property type="entry name" value="E_motif"/>
    <property type="match status" value="1"/>
</dbReference>
<dbReference type="InterPro" id="IPR011990">
    <property type="entry name" value="TPR-like_helical_dom_sf"/>
</dbReference>
<feature type="repeat" description="PPR" evidence="2">
    <location>
        <begin position="115"/>
        <end position="149"/>
    </location>
</feature>
<dbReference type="PANTHER" id="PTHR47926:SF347">
    <property type="entry name" value="PENTATRICOPEPTIDE REPEAT-CONTAINING PROTEIN"/>
    <property type="match status" value="1"/>
</dbReference>
<dbReference type="NCBIfam" id="TIGR00756">
    <property type="entry name" value="PPR"/>
    <property type="match status" value="3"/>
</dbReference>
<gene>
    <name evidence="3" type="ORF">A4U43_C01F310</name>
</gene>
<protein>
    <recommendedName>
        <fullName evidence="5">Pentacotripeptide-repeat region of PRORP domain-containing protein</fullName>
    </recommendedName>
</protein>
<feature type="repeat" description="PPR" evidence="2">
    <location>
        <begin position="217"/>
        <end position="251"/>
    </location>
</feature>
<name>A0A5P1FPF6_ASPOF</name>
<dbReference type="Gramene" id="ONK78859">
    <property type="protein sequence ID" value="ONK78859"/>
    <property type="gene ID" value="A4U43_C01F310"/>
</dbReference>
<dbReference type="PANTHER" id="PTHR47926">
    <property type="entry name" value="PENTATRICOPEPTIDE REPEAT-CONTAINING PROTEIN"/>
    <property type="match status" value="1"/>
</dbReference>
<dbReference type="OMA" id="IVNCYIQ"/>
<dbReference type="InterPro" id="IPR002885">
    <property type="entry name" value="PPR_rpt"/>
</dbReference>
<dbReference type="GO" id="GO:0003723">
    <property type="term" value="F:RNA binding"/>
    <property type="evidence" value="ECO:0007669"/>
    <property type="project" value="InterPro"/>
</dbReference>
<dbReference type="Pfam" id="PF01535">
    <property type="entry name" value="PPR"/>
    <property type="match status" value="2"/>
</dbReference>
<organism evidence="3 4">
    <name type="scientific">Asparagus officinalis</name>
    <name type="common">Garden asparagus</name>
    <dbReference type="NCBI Taxonomy" id="4686"/>
    <lineage>
        <taxon>Eukaryota</taxon>
        <taxon>Viridiplantae</taxon>
        <taxon>Streptophyta</taxon>
        <taxon>Embryophyta</taxon>
        <taxon>Tracheophyta</taxon>
        <taxon>Spermatophyta</taxon>
        <taxon>Magnoliopsida</taxon>
        <taxon>Liliopsida</taxon>
        <taxon>Asparagales</taxon>
        <taxon>Asparagaceae</taxon>
        <taxon>Asparagoideae</taxon>
        <taxon>Asparagus</taxon>
    </lineage>
</organism>